<dbReference type="InterPro" id="IPR041957">
    <property type="entry name" value="CT_Nitrate-R-NapA-like"/>
</dbReference>
<evidence type="ECO:0000259" key="11">
    <source>
        <dbReference type="PROSITE" id="PS51669"/>
    </source>
</evidence>
<comment type="caution">
    <text evidence="12">The sequence shown here is derived from an EMBL/GenBank/DDBJ whole genome shotgun (WGS) entry which is preliminary data.</text>
</comment>
<dbReference type="PROSITE" id="PS51669">
    <property type="entry name" value="4FE4S_MOW_BIS_MGD"/>
    <property type="match status" value="1"/>
</dbReference>
<dbReference type="InterPro" id="IPR006657">
    <property type="entry name" value="MoPterin_dinucl-bd_dom"/>
</dbReference>
<dbReference type="Pfam" id="PF00384">
    <property type="entry name" value="Molybdopterin"/>
    <property type="match status" value="1"/>
</dbReference>
<dbReference type="Gene3D" id="3.40.50.740">
    <property type="match status" value="1"/>
</dbReference>
<evidence type="ECO:0000256" key="9">
    <source>
        <dbReference type="ARBA" id="ARBA00023014"/>
    </source>
</evidence>
<evidence type="ECO:0000256" key="5">
    <source>
        <dbReference type="ARBA" id="ARBA00022505"/>
    </source>
</evidence>
<dbReference type="Gene3D" id="1.10.10.1100">
    <property type="entry name" value="BFD-like [2Fe-2S]-binding domain"/>
    <property type="match status" value="1"/>
</dbReference>
<dbReference type="SMART" id="SM00926">
    <property type="entry name" value="Molybdop_Fe4S4"/>
    <property type="match status" value="1"/>
</dbReference>
<protein>
    <submittedName>
        <fullName evidence="12">Molybdopterin-dependent oxidoreductase</fullName>
    </submittedName>
</protein>
<dbReference type="SUPFAM" id="SSF53706">
    <property type="entry name" value="Formate dehydrogenase/DMSO reductase, domains 1-3"/>
    <property type="match status" value="1"/>
</dbReference>
<reference evidence="12 13" key="1">
    <citation type="submission" date="2024-08" db="EMBL/GenBank/DDBJ databases">
        <authorList>
            <person name="Lu H."/>
        </authorList>
    </citation>
    <scope>NUCLEOTIDE SEQUENCE [LARGE SCALE GENOMIC DNA]</scope>
    <source>
        <strain evidence="12 13">BYS87W</strain>
    </source>
</reference>
<dbReference type="PANTHER" id="PTHR43105:SF9">
    <property type="entry name" value="NADPH-FE(3+) OXIDOREDUCTASE SUBUNIT ALPHA"/>
    <property type="match status" value="1"/>
</dbReference>
<evidence type="ECO:0000313" key="13">
    <source>
        <dbReference type="Proteomes" id="UP001606303"/>
    </source>
</evidence>
<dbReference type="RefSeq" id="WP_394380036.1">
    <property type="nucleotide sequence ID" value="NZ_JBIGIB010000001.1"/>
</dbReference>
<accession>A0ABW7GT02</accession>
<dbReference type="EMBL" id="JBIGIB010000001">
    <property type="protein sequence ID" value="MFG6465102.1"/>
    <property type="molecule type" value="Genomic_DNA"/>
</dbReference>
<comment type="similarity">
    <text evidence="3">Belongs to the prokaryotic molybdopterin-containing oxidoreductase family. NasA/NapA/NarB subfamily.</text>
</comment>
<evidence type="ECO:0000256" key="8">
    <source>
        <dbReference type="ARBA" id="ARBA00023004"/>
    </source>
</evidence>
<dbReference type="Pfam" id="PF04879">
    <property type="entry name" value="Molybdop_Fe4S4"/>
    <property type="match status" value="1"/>
</dbReference>
<dbReference type="Gene3D" id="2.20.25.90">
    <property type="entry name" value="ADC-like domains"/>
    <property type="match status" value="1"/>
</dbReference>
<dbReference type="Proteomes" id="UP001606303">
    <property type="component" value="Unassembled WGS sequence"/>
</dbReference>
<dbReference type="InterPro" id="IPR006963">
    <property type="entry name" value="Mopterin_OxRdtase_4Fe-4S_dom"/>
</dbReference>
<evidence type="ECO:0000256" key="1">
    <source>
        <dbReference type="ARBA" id="ARBA00001942"/>
    </source>
</evidence>
<comment type="cofactor">
    <cofactor evidence="1">
        <name>Mo-bis(molybdopterin guanine dinucleotide)</name>
        <dbReference type="ChEBI" id="CHEBI:60539"/>
    </cofactor>
</comment>
<evidence type="ECO:0000313" key="12">
    <source>
        <dbReference type="EMBL" id="MFG6465102.1"/>
    </source>
</evidence>
<sequence>MGRALHGGGAVMAETRSTCPYCGVGCGVLIAHEGGQITGVRGDPDHPANHGRLCTKGSNLHLTATPVVLQHQRLRDPQRRATRGATPEPLSWDTAQREIAERLLAIRAAHGPQAIGVYVSGQLLTEDYQAFNQLARAVIGTPHIDSNSRLCMSSAVVGYKQTLGVDAPPCSYEDIELADCVLISGANPAWAHPILFRRLEAARAARPGHRLIVIDPRRTETAELADLHLQLRPGTDVALCHGLLHAMLQRGWTNASFMAEHTEGFEALRAEVMAWPPARAAEVCGVPEADLWQAAEWFATAPASLSLYCQGLNQSRNGTANNAALIHLHLATGQIGRPGAGPFSLTGQPNAMGGRETGTMASLLPGHRDPANAEHRAEIAQLWGVPELPTARGYTAVEMFDAAARGEIRALWIVCTNPAQSLPDQARVREALQRCELVIVQEAFAHTATARFADYLLPAATWGEKEGTVTNSERRISRVRAAVPPAGEARPDWRIACDVAALIDAGLGRAPRLVADGPEALWRTHRDATRGRDLDISGLSWDVLDRDGPQQWPYVEAATPRLYTQHRFATPSGRARFQPVPALPPADALGPDYPVALTTSRLRDQWHGMSRSGTVPGLFAHEGQPWLRLNPADAPRYALADGALAGGTLAGGTLTDGALVRVQSRRGEAVLPLRLDAQVLPGSADIAMHWGDEFLGAQLGVNGLTQPAACPDSRQPELKFSAVRLSAADLPWRLTACAWLPPAEAAALRDALRALMPAFGYAHCLPAPAPHGSPEVGWVFEAAHATPPTEAQLDALTALLGLNHPSTLHYADPQRHRVRRLRRADAGSGANADAPLQAVLRVGRHDEGAWLADLWRARTPTAAAGRALLAPQAPAAQAAPASPQVCNCFDVRENVIRFTLARCSGSPAERLAQLQAEKKCGTQCGSCLPTLRRLVATTPEEVPA</sequence>
<keyword evidence="5" id="KW-0500">Molybdenum</keyword>
<dbReference type="InterPro" id="IPR050123">
    <property type="entry name" value="Prok_molybdopt-oxidoreductase"/>
</dbReference>
<dbReference type="Pfam" id="PF01568">
    <property type="entry name" value="Molydop_binding"/>
    <property type="match status" value="1"/>
</dbReference>
<feature type="domain" description="4Fe-4S Mo/W bis-MGD-type" evidence="11">
    <location>
        <begin position="12"/>
        <end position="68"/>
    </location>
</feature>
<keyword evidence="6" id="KW-0479">Metal-binding</keyword>
<dbReference type="SUPFAM" id="SSF50692">
    <property type="entry name" value="ADC-like"/>
    <property type="match status" value="1"/>
</dbReference>
<dbReference type="Gene3D" id="2.40.40.20">
    <property type="match status" value="2"/>
</dbReference>
<proteinExistence type="inferred from homology"/>
<keyword evidence="8" id="KW-0408">Iron</keyword>
<evidence type="ECO:0000256" key="4">
    <source>
        <dbReference type="ARBA" id="ARBA00022485"/>
    </source>
</evidence>
<dbReference type="InterPro" id="IPR007419">
    <property type="entry name" value="BFD-like_2Fe2S-bd_dom"/>
</dbReference>
<dbReference type="PANTHER" id="PTHR43105">
    <property type="entry name" value="RESPIRATORY NITRATE REDUCTASE"/>
    <property type="match status" value="1"/>
</dbReference>
<dbReference type="CDD" id="cd02791">
    <property type="entry name" value="MopB_CT_Nitrate-R-NapA-like"/>
    <property type="match status" value="1"/>
</dbReference>
<dbReference type="InterPro" id="IPR041854">
    <property type="entry name" value="BFD-like_2Fe2S-bd_dom_sf"/>
</dbReference>
<dbReference type="InterPro" id="IPR006656">
    <property type="entry name" value="Mopterin_OxRdtase"/>
</dbReference>
<evidence type="ECO:0000256" key="6">
    <source>
        <dbReference type="ARBA" id="ARBA00022723"/>
    </source>
</evidence>
<evidence type="ECO:0000256" key="3">
    <source>
        <dbReference type="ARBA" id="ARBA00008747"/>
    </source>
</evidence>
<evidence type="ECO:0000256" key="10">
    <source>
        <dbReference type="ARBA" id="ARBA00023063"/>
    </source>
</evidence>
<comment type="cofactor">
    <cofactor evidence="2">
        <name>[4Fe-4S] cluster</name>
        <dbReference type="ChEBI" id="CHEBI:49883"/>
    </cofactor>
</comment>
<dbReference type="Gene3D" id="3.40.228.10">
    <property type="entry name" value="Dimethylsulfoxide Reductase, domain 2"/>
    <property type="match status" value="1"/>
</dbReference>
<keyword evidence="10" id="KW-0534">Nitrate assimilation</keyword>
<keyword evidence="9" id="KW-0411">Iron-sulfur</keyword>
<name>A0ABW7GT02_9BURK</name>
<organism evidence="12 13">
    <name type="scientific">Pelomonas baiyunensis</name>
    <dbReference type="NCBI Taxonomy" id="3299026"/>
    <lineage>
        <taxon>Bacteria</taxon>
        <taxon>Pseudomonadati</taxon>
        <taxon>Pseudomonadota</taxon>
        <taxon>Betaproteobacteria</taxon>
        <taxon>Burkholderiales</taxon>
        <taxon>Sphaerotilaceae</taxon>
        <taxon>Roseateles</taxon>
    </lineage>
</organism>
<keyword evidence="7" id="KW-0560">Oxidoreductase</keyword>
<evidence type="ECO:0000256" key="2">
    <source>
        <dbReference type="ARBA" id="ARBA00001966"/>
    </source>
</evidence>
<dbReference type="CDD" id="cd02754">
    <property type="entry name" value="MopB_Nitrate-R-NapA-like"/>
    <property type="match status" value="1"/>
</dbReference>
<dbReference type="Pfam" id="PF04324">
    <property type="entry name" value="Fer2_BFD"/>
    <property type="match status" value="1"/>
</dbReference>
<keyword evidence="13" id="KW-1185">Reference proteome</keyword>
<evidence type="ECO:0000256" key="7">
    <source>
        <dbReference type="ARBA" id="ARBA00023002"/>
    </source>
</evidence>
<keyword evidence="4" id="KW-0004">4Fe-4S</keyword>
<dbReference type="InterPro" id="IPR009010">
    <property type="entry name" value="Asp_de-COase-like_dom_sf"/>
</dbReference>
<dbReference type="PROSITE" id="PS00490">
    <property type="entry name" value="MOLYBDOPTERIN_PROK_2"/>
    <property type="match status" value="1"/>
</dbReference>
<dbReference type="InterPro" id="IPR006655">
    <property type="entry name" value="Mopterin_OxRdtase_prok_CS"/>
</dbReference>
<gene>
    <name evidence="12" type="ORF">ACG01O_00630</name>
</gene>